<accession>A0ABS2QUP2</accession>
<proteinExistence type="predicted"/>
<comment type="caution">
    <text evidence="2">The sequence shown here is derived from an EMBL/GenBank/DDBJ whole genome shotgun (WGS) entry which is preliminary data.</text>
</comment>
<gene>
    <name evidence="2" type="ORF">JOC83_002016</name>
</gene>
<keyword evidence="3" id="KW-1185">Reference proteome</keyword>
<name>A0ABS2QUP2_9BACI</name>
<reference evidence="2 3" key="1">
    <citation type="submission" date="2021-01" db="EMBL/GenBank/DDBJ databases">
        <title>Genomic Encyclopedia of Type Strains, Phase IV (KMG-IV): sequencing the most valuable type-strain genomes for metagenomic binning, comparative biology and taxonomic classification.</title>
        <authorList>
            <person name="Goeker M."/>
        </authorList>
    </citation>
    <scope>NUCLEOTIDE SEQUENCE [LARGE SCALE GENOMIC DNA]</scope>
    <source>
        <strain evidence="2 3">DSM 104297</strain>
    </source>
</reference>
<sequence>MSHKHSNQAEQKAIIKSKRMEPEFSNEFVANQAPQKEHYKQPKKNG</sequence>
<organism evidence="2 3">
    <name type="scientific">Priestia iocasae</name>
    <dbReference type="NCBI Taxonomy" id="2291674"/>
    <lineage>
        <taxon>Bacteria</taxon>
        <taxon>Bacillati</taxon>
        <taxon>Bacillota</taxon>
        <taxon>Bacilli</taxon>
        <taxon>Bacillales</taxon>
        <taxon>Bacillaceae</taxon>
        <taxon>Priestia</taxon>
    </lineage>
</organism>
<dbReference type="Proteomes" id="UP000809829">
    <property type="component" value="Unassembled WGS sequence"/>
</dbReference>
<protein>
    <submittedName>
        <fullName evidence="2">Uncharacterized protein</fullName>
    </submittedName>
</protein>
<feature type="region of interest" description="Disordered" evidence="1">
    <location>
        <begin position="1"/>
        <end position="46"/>
    </location>
</feature>
<evidence type="ECO:0000256" key="1">
    <source>
        <dbReference type="SAM" id="MobiDB-lite"/>
    </source>
</evidence>
<dbReference type="EMBL" id="JAFBFC010000003">
    <property type="protein sequence ID" value="MBM7703169.1"/>
    <property type="molecule type" value="Genomic_DNA"/>
</dbReference>
<evidence type="ECO:0000313" key="3">
    <source>
        <dbReference type="Proteomes" id="UP000809829"/>
    </source>
</evidence>
<evidence type="ECO:0000313" key="2">
    <source>
        <dbReference type="EMBL" id="MBM7703169.1"/>
    </source>
</evidence>
<dbReference type="RefSeq" id="WP_205186718.1">
    <property type="nucleotide sequence ID" value="NZ_JAFBFC010000003.1"/>
</dbReference>